<sequence length="227" mass="25092">MFTDGQLIDTITPRVATTAARGVNDTKKRTEPVWDPALHDRSWRAVWAYSQKRAARDGKTLTLQENRARAVVAGEKAARTPRFVTTKHGTQSLDEASLARARRLAGLNGYVTNIPASVMPAGEVIASYHDLWQVEASFRMSKSDLRARPIFHHTRESIEAHLTIVFAALAVARYLQDATGLSIKRIVRTLRPLQQVNVRIAGHDHIAEDPLTSEAAAILDSLALTPE</sequence>
<dbReference type="GO" id="GO:0003677">
    <property type="term" value="F:DNA binding"/>
    <property type="evidence" value="ECO:0007669"/>
    <property type="project" value="InterPro"/>
</dbReference>
<evidence type="ECO:0000259" key="1">
    <source>
        <dbReference type="Pfam" id="PF01609"/>
    </source>
</evidence>
<dbReference type="GO" id="GO:0006313">
    <property type="term" value="P:DNA transposition"/>
    <property type="evidence" value="ECO:0007669"/>
    <property type="project" value="InterPro"/>
</dbReference>
<dbReference type="InterPro" id="IPR047654">
    <property type="entry name" value="IS1634_transpos"/>
</dbReference>
<gene>
    <name evidence="2" type="ORF">FHW14_003740</name>
</gene>
<dbReference type="InterPro" id="IPR002559">
    <property type="entry name" value="Transposase_11"/>
</dbReference>
<protein>
    <recommendedName>
        <fullName evidence="1">Transposase IS4-like domain-containing protein</fullName>
    </recommendedName>
</protein>
<dbReference type="EMBL" id="JACHVT010000025">
    <property type="protein sequence ID" value="MBB2988543.1"/>
    <property type="molecule type" value="Genomic_DNA"/>
</dbReference>
<dbReference type="GO" id="GO:0004803">
    <property type="term" value="F:transposase activity"/>
    <property type="evidence" value="ECO:0007669"/>
    <property type="project" value="InterPro"/>
</dbReference>
<proteinExistence type="predicted"/>
<comment type="caution">
    <text evidence="2">The sequence shown here is derived from an EMBL/GenBank/DDBJ whole genome shotgun (WGS) entry which is preliminary data.</text>
</comment>
<accession>A0A839PZE8</accession>
<dbReference type="Proteomes" id="UP000590811">
    <property type="component" value="Unassembled WGS sequence"/>
</dbReference>
<dbReference type="InterPro" id="IPR012337">
    <property type="entry name" value="RNaseH-like_sf"/>
</dbReference>
<dbReference type="Pfam" id="PF01609">
    <property type="entry name" value="DDE_Tnp_1"/>
    <property type="match status" value="1"/>
</dbReference>
<reference evidence="2 3" key="1">
    <citation type="submission" date="2020-08" db="EMBL/GenBank/DDBJ databases">
        <title>Genomic Encyclopedia of Type Strains, Phase IV (KMG-V): Genome sequencing to study the core and pangenomes of soil and plant-associated prokaryotes.</title>
        <authorList>
            <person name="Whitman W."/>
        </authorList>
    </citation>
    <scope>NUCLEOTIDE SEQUENCE [LARGE SCALE GENOMIC DNA]</scope>
    <source>
        <strain evidence="2 3">B3ACCR2</strain>
    </source>
</reference>
<evidence type="ECO:0000313" key="3">
    <source>
        <dbReference type="Proteomes" id="UP000590811"/>
    </source>
</evidence>
<evidence type="ECO:0000313" key="2">
    <source>
        <dbReference type="EMBL" id="MBB2988543.1"/>
    </source>
</evidence>
<feature type="domain" description="Transposase IS4-like" evidence="1">
    <location>
        <begin position="70"/>
        <end position="169"/>
    </location>
</feature>
<dbReference type="NCBIfam" id="NF033559">
    <property type="entry name" value="transpos_IS1634"/>
    <property type="match status" value="1"/>
</dbReference>
<organism evidence="2 3">
    <name type="scientific">Terracoccus luteus</name>
    <dbReference type="NCBI Taxonomy" id="53356"/>
    <lineage>
        <taxon>Bacteria</taxon>
        <taxon>Bacillati</taxon>
        <taxon>Actinomycetota</taxon>
        <taxon>Actinomycetes</taxon>
        <taxon>Micrococcales</taxon>
        <taxon>Intrasporangiaceae</taxon>
        <taxon>Terracoccus</taxon>
    </lineage>
</organism>
<name>A0A839PZE8_9MICO</name>
<dbReference type="SUPFAM" id="SSF53098">
    <property type="entry name" value="Ribonuclease H-like"/>
    <property type="match status" value="1"/>
</dbReference>
<dbReference type="AlphaFoldDB" id="A0A839PZE8"/>